<dbReference type="EMBL" id="JAZAQF010000069">
    <property type="protein sequence ID" value="MFG3818336.1"/>
    <property type="molecule type" value="Genomic_DNA"/>
</dbReference>
<dbReference type="RefSeq" id="WP_393013627.1">
    <property type="nucleotide sequence ID" value="NZ_JAZAQF010000069.1"/>
</dbReference>
<keyword evidence="2" id="KW-1185">Reference proteome</keyword>
<name>A0ABW7CB05_9CYAN</name>
<evidence type="ECO:0000313" key="1">
    <source>
        <dbReference type="EMBL" id="MFG3818336.1"/>
    </source>
</evidence>
<organism evidence="1 2">
    <name type="scientific">Limnothrix redekei LRLZ20PSL1</name>
    <dbReference type="NCBI Taxonomy" id="3112953"/>
    <lineage>
        <taxon>Bacteria</taxon>
        <taxon>Bacillati</taxon>
        <taxon>Cyanobacteriota</taxon>
        <taxon>Cyanophyceae</taxon>
        <taxon>Pseudanabaenales</taxon>
        <taxon>Pseudanabaenaceae</taxon>
        <taxon>Limnothrix</taxon>
    </lineage>
</organism>
<dbReference type="Proteomes" id="UP001604335">
    <property type="component" value="Unassembled WGS sequence"/>
</dbReference>
<protein>
    <submittedName>
        <fullName evidence="1">Uncharacterized protein</fullName>
    </submittedName>
</protein>
<evidence type="ECO:0000313" key="2">
    <source>
        <dbReference type="Proteomes" id="UP001604335"/>
    </source>
</evidence>
<gene>
    <name evidence="1" type="ORF">VPK24_11865</name>
</gene>
<accession>A0ABW7CB05</accession>
<sequence>MSSPLGGLAWLGMLAAGQSVWFVRRDQFNPSIATHWSQPIDLNPSAVKFAVIGSKTASNNSKQ</sequence>
<comment type="caution">
    <text evidence="1">The sequence shown here is derived from an EMBL/GenBank/DDBJ whole genome shotgun (WGS) entry which is preliminary data.</text>
</comment>
<reference evidence="2" key="1">
    <citation type="journal article" date="2024" name="Algal Res.">
        <title>Biochemical, toxicological and genomic investigation of a high-biomass producing Limnothrix strain isolated from Italian shallow drinking water reservoir.</title>
        <authorList>
            <person name="Simonazzi M."/>
            <person name="Shishido T.K."/>
            <person name="Delbaje E."/>
            <person name="Wahlsten M."/>
            <person name="Fewer D.P."/>
            <person name="Sivonen K."/>
            <person name="Pezzolesi L."/>
            <person name="Pistocchi R."/>
        </authorList>
    </citation>
    <scope>NUCLEOTIDE SEQUENCE [LARGE SCALE GENOMIC DNA]</scope>
    <source>
        <strain evidence="2">LRLZ20PSL1</strain>
    </source>
</reference>
<proteinExistence type="predicted"/>